<dbReference type="SUPFAM" id="SSF56925">
    <property type="entry name" value="OMPA-like"/>
    <property type="match status" value="1"/>
</dbReference>
<dbReference type="InterPro" id="IPR018550">
    <property type="entry name" value="Lipid-A_deacylase-rel"/>
</dbReference>
<dbReference type="GO" id="GO:0016787">
    <property type="term" value="F:hydrolase activity"/>
    <property type="evidence" value="ECO:0007669"/>
    <property type="project" value="UniProtKB-KW"/>
</dbReference>
<proteinExistence type="predicted"/>
<dbReference type="Pfam" id="PF09411">
    <property type="entry name" value="PagL"/>
    <property type="match status" value="1"/>
</dbReference>
<dbReference type="Gene3D" id="2.40.160.20">
    <property type="match status" value="1"/>
</dbReference>
<keyword evidence="1" id="KW-0732">Signal</keyword>
<comment type="caution">
    <text evidence="2">The sequence shown here is derived from an EMBL/GenBank/DDBJ whole genome shotgun (WGS) entry which is preliminary data.</text>
</comment>
<reference evidence="2 3" key="1">
    <citation type="submission" date="2020-12" db="EMBL/GenBank/DDBJ databases">
        <title>Geomonas sp. Red259, isolated from paddy soil.</title>
        <authorList>
            <person name="Xu Z."/>
            <person name="Zhang Z."/>
            <person name="Masuda Y."/>
            <person name="Itoh H."/>
            <person name="Senoo K."/>
        </authorList>
    </citation>
    <scope>NUCLEOTIDE SEQUENCE [LARGE SCALE GENOMIC DNA]</scope>
    <source>
        <strain evidence="2 3">Red259</strain>
    </source>
</reference>
<dbReference type="RefSeq" id="WP_199393145.1">
    <property type="nucleotide sequence ID" value="NZ_JAEMHK010000001.1"/>
</dbReference>
<feature type="chain" id="PRO_5046423886" evidence="1">
    <location>
        <begin position="33"/>
        <end position="229"/>
    </location>
</feature>
<protein>
    <submittedName>
        <fullName evidence="2">Acyloxyacyl hydrolase</fullName>
    </submittedName>
</protein>
<gene>
    <name evidence="2" type="ORF">JFN90_00490</name>
</gene>
<evidence type="ECO:0000313" key="3">
    <source>
        <dbReference type="Proteomes" id="UP000641025"/>
    </source>
</evidence>
<feature type="signal peptide" evidence="1">
    <location>
        <begin position="1"/>
        <end position="32"/>
    </location>
</feature>
<sequence>MKPAAPKPLLKLAVLPLACILLAALPSWGSDAAPAVSQPAAAQPVVSQSAAPAQPEAAPTWKVLGDDERLPNQHGVALDYGYVYDPGPSRTFAMARGFAIYDYGSAWRMDNCPNTLRFKVEAAIGSTLTPKNDIMASVNMLAVKYPFGLTGKVLPYGEAGIGIIYTQFRVEGQGLHFNFNPLLGLGLELPQQDGKNVFGAIRLHHLSNGELYHENRGVNSVVLQVGRMF</sequence>
<name>A0ABS0YM71_9BACT</name>
<keyword evidence="2" id="KW-0378">Hydrolase</keyword>
<accession>A0ABS0YM71</accession>
<evidence type="ECO:0000313" key="2">
    <source>
        <dbReference type="EMBL" id="MBJ6798607.1"/>
    </source>
</evidence>
<dbReference type="Proteomes" id="UP000641025">
    <property type="component" value="Unassembled WGS sequence"/>
</dbReference>
<keyword evidence="3" id="KW-1185">Reference proteome</keyword>
<dbReference type="EMBL" id="JAEMHK010000001">
    <property type="protein sequence ID" value="MBJ6798607.1"/>
    <property type="molecule type" value="Genomic_DNA"/>
</dbReference>
<dbReference type="InterPro" id="IPR011250">
    <property type="entry name" value="OMP/PagP_B-barrel"/>
</dbReference>
<evidence type="ECO:0000256" key="1">
    <source>
        <dbReference type="SAM" id="SignalP"/>
    </source>
</evidence>
<organism evidence="2 3">
    <name type="scientific">Geomonas propionica</name>
    <dbReference type="NCBI Taxonomy" id="2798582"/>
    <lineage>
        <taxon>Bacteria</taxon>
        <taxon>Pseudomonadati</taxon>
        <taxon>Thermodesulfobacteriota</taxon>
        <taxon>Desulfuromonadia</taxon>
        <taxon>Geobacterales</taxon>
        <taxon>Geobacteraceae</taxon>
        <taxon>Geomonas</taxon>
    </lineage>
</organism>